<accession>A0A4Y8PUD0</accession>
<sequence>MPGRKGHLFNVDIFIESASNGLALEKLLQLLHSSGVKDYQINSGVTLGKIIEANLEAYSDSQTPIKLPDASRKPTEAKPAEAAPARKDAVKKPASAPAPAAASSDETMGKVLEQFKLNNTLIRLTVVKGKGVRLNMPCRILNFDAASQNVTVYHVDEKKVYLFKINEIEDFSL</sequence>
<evidence type="ECO:0000313" key="3">
    <source>
        <dbReference type="Proteomes" id="UP000298246"/>
    </source>
</evidence>
<dbReference type="AlphaFoldDB" id="A0A4Y8PUD0"/>
<comment type="caution">
    <text evidence="2">The sequence shown here is derived from an EMBL/GenBank/DDBJ whole genome shotgun (WGS) entry which is preliminary data.</text>
</comment>
<dbReference type="EMBL" id="MYFO01000033">
    <property type="protein sequence ID" value="TFE84606.1"/>
    <property type="molecule type" value="Genomic_DNA"/>
</dbReference>
<evidence type="ECO:0000256" key="1">
    <source>
        <dbReference type="SAM" id="MobiDB-lite"/>
    </source>
</evidence>
<evidence type="ECO:0000313" key="2">
    <source>
        <dbReference type="EMBL" id="TFE84606.1"/>
    </source>
</evidence>
<feature type="compositionally biased region" description="Low complexity" evidence="1">
    <location>
        <begin position="93"/>
        <end position="104"/>
    </location>
</feature>
<feature type="compositionally biased region" description="Basic and acidic residues" evidence="1">
    <location>
        <begin position="69"/>
        <end position="91"/>
    </location>
</feature>
<reference evidence="2 3" key="1">
    <citation type="submission" date="2017-03" db="EMBL/GenBank/DDBJ databases">
        <title>Isolation of Levoglucosan Utilizing Bacteria.</title>
        <authorList>
            <person name="Arya A.S."/>
        </authorList>
    </citation>
    <scope>NUCLEOTIDE SEQUENCE [LARGE SCALE GENOMIC DNA]</scope>
    <source>
        <strain evidence="2 3">MEC069</strain>
    </source>
</reference>
<proteinExistence type="predicted"/>
<keyword evidence="3" id="KW-1185">Reference proteome</keyword>
<feature type="region of interest" description="Disordered" evidence="1">
    <location>
        <begin position="62"/>
        <end position="105"/>
    </location>
</feature>
<dbReference type="OrthoDB" id="2655795at2"/>
<organism evidence="2 3">
    <name type="scientific">Paenibacillus athensensis</name>
    <dbReference type="NCBI Taxonomy" id="1967502"/>
    <lineage>
        <taxon>Bacteria</taxon>
        <taxon>Bacillati</taxon>
        <taxon>Bacillota</taxon>
        <taxon>Bacilli</taxon>
        <taxon>Bacillales</taxon>
        <taxon>Paenibacillaceae</taxon>
        <taxon>Paenibacillus</taxon>
    </lineage>
</organism>
<dbReference type="Proteomes" id="UP000298246">
    <property type="component" value="Unassembled WGS sequence"/>
</dbReference>
<gene>
    <name evidence="2" type="ORF">B5M42_19795</name>
</gene>
<name>A0A4Y8PUD0_9BACL</name>
<protein>
    <submittedName>
        <fullName evidence="2">Uncharacterized protein</fullName>
    </submittedName>
</protein>